<reference evidence="7 8" key="1">
    <citation type="submission" date="2019-08" db="EMBL/GenBank/DDBJ databases">
        <authorList>
            <person name="Peeters C."/>
        </authorList>
    </citation>
    <scope>NUCLEOTIDE SEQUENCE [LARGE SCALE GENOMIC DNA]</scope>
    <source>
        <strain evidence="7 8">LMG 31108</strain>
    </source>
</reference>
<keyword evidence="4" id="KW-0843">Virulence</keyword>
<comment type="subcellular location">
    <subcellularLocation>
        <location evidence="1">Secreted</location>
    </subcellularLocation>
</comment>
<dbReference type="PRINTS" id="PR01608">
    <property type="entry name" value="BACINVASINC"/>
</dbReference>
<feature type="compositionally biased region" description="Low complexity" evidence="6">
    <location>
        <begin position="254"/>
        <end position="270"/>
    </location>
</feature>
<evidence type="ECO:0000256" key="2">
    <source>
        <dbReference type="ARBA" id="ARBA00020604"/>
    </source>
</evidence>
<evidence type="ECO:0000256" key="3">
    <source>
        <dbReference type="ARBA" id="ARBA00022525"/>
    </source>
</evidence>
<keyword evidence="3" id="KW-0964">Secreted</keyword>
<dbReference type="RefSeq" id="WP_150667679.1">
    <property type="nucleotide sequence ID" value="NZ_CABPSB010000002.1"/>
</dbReference>
<accession>A0A5E4SS06</accession>
<dbReference type="Proteomes" id="UP000406256">
    <property type="component" value="Unassembled WGS sequence"/>
</dbReference>
<dbReference type="Pfam" id="PF09599">
    <property type="entry name" value="IpaC_SipC"/>
    <property type="match status" value="2"/>
</dbReference>
<proteinExistence type="inferred from homology"/>
<protein>
    <recommendedName>
        <fullName evidence="2">Effector protein BipC</fullName>
    </recommendedName>
</protein>
<organism evidence="7 8">
    <name type="scientific">Pandoraea anhela</name>
    <dbReference type="NCBI Taxonomy" id="2508295"/>
    <lineage>
        <taxon>Bacteria</taxon>
        <taxon>Pseudomonadati</taxon>
        <taxon>Pseudomonadota</taxon>
        <taxon>Betaproteobacteria</taxon>
        <taxon>Burkholderiales</taxon>
        <taxon>Burkholderiaceae</taxon>
        <taxon>Pandoraea</taxon>
    </lineage>
</organism>
<evidence type="ECO:0000256" key="5">
    <source>
        <dbReference type="ARBA" id="ARBA00035650"/>
    </source>
</evidence>
<dbReference type="GO" id="GO:0005576">
    <property type="term" value="C:extracellular region"/>
    <property type="evidence" value="ECO:0007669"/>
    <property type="project" value="UniProtKB-SubCell"/>
</dbReference>
<evidence type="ECO:0000313" key="8">
    <source>
        <dbReference type="Proteomes" id="UP000406256"/>
    </source>
</evidence>
<feature type="region of interest" description="Disordered" evidence="6">
    <location>
        <begin position="15"/>
        <end position="59"/>
    </location>
</feature>
<keyword evidence="8" id="KW-1185">Reference proteome</keyword>
<feature type="region of interest" description="Disordered" evidence="6">
    <location>
        <begin position="172"/>
        <end position="274"/>
    </location>
</feature>
<evidence type="ECO:0000313" key="7">
    <source>
        <dbReference type="EMBL" id="VVD77148.1"/>
    </source>
</evidence>
<comment type="similarity">
    <text evidence="5">Belongs to the SctB/SipC family.</text>
</comment>
<evidence type="ECO:0000256" key="6">
    <source>
        <dbReference type="SAM" id="MobiDB-lite"/>
    </source>
</evidence>
<feature type="compositionally biased region" description="Low complexity" evidence="6">
    <location>
        <begin position="187"/>
        <end position="201"/>
    </location>
</feature>
<dbReference type="InterPro" id="IPR005427">
    <property type="entry name" value="BipC/SctB"/>
</dbReference>
<name>A0A5E4SS06_9BURK</name>
<gene>
    <name evidence="7" type="primary">ipaC</name>
    <name evidence="7" type="ORF">PAN31108_00917</name>
</gene>
<evidence type="ECO:0000256" key="1">
    <source>
        <dbReference type="ARBA" id="ARBA00004613"/>
    </source>
</evidence>
<dbReference type="AlphaFoldDB" id="A0A5E4SS06"/>
<evidence type="ECO:0000256" key="4">
    <source>
        <dbReference type="ARBA" id="ARBA00023026"/>
    </source>
</evidence>
<feature type="compositionally biased region" description="Pro residues" evidence="6">
    <location>
        <begin position="177"/>
        <end position="186"/>
    </location>
</feature>
<sequence length="372" mass="39112">MNILDVRNQPVVLTPDSLEVPKKPSPPPALLYNVFSPEPEDDENQRPSLMNPPPDANRKDAADWLKEQNNNNKPGTKDNDSFIGSLISNDAMIMSEFYEFYQKAYENSIKLRNTLASVNTQAVIAAANAVKEQGLAQMMGAISAGALQAGMAGMGAFQSMKGISGERDALKMQAPKPDAPPPPPATPKVTPETPEVSPTPTLANTPEAPAPQARRNSVDAQGPEDVPPPRPNASHDTPGVNDTPDAPPTASANDPVPDTTPDTTPDTLPDGPSAEELNLMARQKSTQGSALTMLAAPTGALVNGTGQYAASLAQQEQKLTDSGAQLTKDGVNNMQDQANKDNTLIVEMIRALDSISQAKVAAASAIAGNLRG</sequence>
<dbReference type="OrthoDB" id="8940144at2"/>
<dbReference type="EMBL" id="CABPSB010000002">
    <property type="protein sequence ID" value="VVD77148.1"/>
    <property type="molecule type" value="Genomic_DNA"/>
</dbReference>